<proteinExistence type="predicted"/>
<organism evidence="1">
    <name type="scientific">uncultured Chloroflexota bacterium</name>
    <dbReference type="NCBI Taxonomy" id="166587"/>
    <lineage>
        <taxon>Bacteria</taxon>
        <taxon>Bacillati</taxon>
        <taxon>Chloroflexota</taxon>
        <taxon>environmental samples</taxon>
    </lineage>
</organism>
<evidence type="ECO:0008006" key="2">
    <source>
        <dbReference type="Google" id="ProtNLM"/>
    </source>
</evidence>
<dbReference type="GO" id="GO:0016706">
    <property type="term" value="F:2-oxoglutarate-dependent dioxygenase activity"/>
    <property type="evidence" value="ECO:0007669"/>
    <property type="project" value="UniProtKB-ARBA"/>
</dbReference>
<dbReference type="Gene3D" id="2.60.120.620">
    <property type="entry name" value="q2cbj1_9rhob like domain"/>
    <property type="match status" value="1"/>
</dbReference>
<accession>A0A6J4GZS0</accession>
<dbReference type="Pfam" id="PF05721">
    <property type="entry name" value="PhyH"/>
    <property type="match status" value="1"/>
</dbReference>
<dbReference type="InterPro" id="IPR008775">
    <property type="entry name" value="Phytyl_CoA_dOase-like"/>
</dbReference>
<dbReference type="PANTHER" id="PTHR20883:SF48">
    <property type="entry name" value="ECTOINE DIOXYGENASE"/>
    <property type="match status" value="1"/>
</dbReference>
<protein>
    <recommendedName>
        <fullName evidence="2">Phytanoyl-CoA dioxygenase</fullName>
    </recommendedName>
</protein>
<dbReference type="PANTHER" id="PTHR20883">
    <property type="entry name" value="PHYTANOYL-COA DIOXYGENASE DOMAIN CONTAINING 1"/>
    <property type="match status" value="1"/>
</dbReference>
<name>A0A6J4GZS0_9CHLR</name>
<dbReference type="SUPFAM" id="SSF51197">
    <property type="entry name" value="Clavaminate synthase-like"/>
    <property type="match status" value="1"/>
</dbReference>
<gene>
    <name evidence="1" type="ORF">AVDCRST_MAG77-2019</name>
</gene>
<sequence length="301" mass="33453">MVAVEQVKEVEPNGATGELVDGKFDEYAGGAYDPHLYDFHGVAPTLNGFDAVGEAELALFEEQGFLAIDNAFSPEEVRAALEGMLDVIDGNYPGYRGIQFEVAARPLLSTLSRENKQDAVRKISHFIQWDARLHAIATHPRLLALTERLGVEKPGLFEDKALIKPPKIGREKPWHQDHAYWNLPLDARVVTAWIALDEATEENGCLFVIPGSHREGPVVHFRRRDWQICDDQVQRGRVVAAPLKPGGVLLFNSYLQHGTPANASPKRRRALQFVYIPSEVGRITPAERLAVFGSEGKDVEC</sequence>
<dbReference type="AlphaFoldDB" id="A0A6J4GZS0"/>
<evidence type="ECO:0000313" key="1">
    <source>
        <dbReference type="EMBL" id="CAA9210356.1"/>
    </source>
</evidence>
<dbReference type="GO" id="GO:0005506">
    <property type="term" value="F:iron ion binding"/>
    <property type="evidence" value="ECO:0007669"/>
    <property type="project" value="UniProtKB-ARBA"/>
</dbReference>
<dbReference type="EMBL" id="CADCTC010000001">
    <property type="protein sequence ID" value="CAA9210356.1"/>
    <property type="molecule type" value="Genomic_DNA"/>
</dbReference>
<reference evidence="1" key="1">
    <citation type="submission" date="2020-02" db="EMBL/GenBank/DDBJ databases">
        <authorList>
            <person name="Meier V. D."/>
        </authorList>
    </citation>
    <scope>NUCLEOTIDE SEQUENCE</scope>
    <source>
        <strain evidence="1">AVDCRST_MAG77</strain>
    </source>
</reference>